<evidence type="ECO:0000313" key="12">
    <source>
        <dbReference type="EMBL" id="CCO94699.1"/>
    </source>
</evidence>
<comment type="subcellular location">
    <subcellularLocation>
        <location evidence="11">Cell inner membrane</location>
    </subcellularLocation>
    <subcellularLocation>
        <location evidence="2">Cell membrane</location>
        <topology evidence="2">Single-pass membrane protein</topology>
    </subcellularLocation>
</comment>
<proteinExistence type="inferred from homology"/>
<comment type="caution">
    <text evidence="12">The sequence shown here is derived from an EMBL/GenBank/DDBJ whole genome shotgun (WGS) entry which is preliminary data.</text>
</comment>
<evidence type="ECO:0000256" key="4">
    <source>
        <dbReference type="ARBA" id="ARBA00021812"/>
    </source>
</evidence>
<keyword evidence="6 11" id="KW-0145">Chemotaxis</keyword>
<evidence type="ECO:0000313" key="13">
    <source>
        <dbReference type="Proteomes" id="UP000013111"/>
    </source>
</evidence>
<organism evidence="12 13">
    <name type="scientific">Erwinia amylovora NBRC 12687 = CFBP 1232</name>
    <dbReference type="NCBI Taxonomy" id="1219359"/>
    <lineage>
        <taxon>Bacteria</taxon>
        <taxon>Pseudomonadati</taxon>
        <taxon>Pseudomonadota</taxon>
        <taxon>Gammaproteobacteria</taxon>
        <taxon>Enterobacterales</taxon>
        <taxon>Erwiniaceae</taxon>
        <taxon>Erwinia</taxon>
    </lineage>
</organism>
<dbReference type="GO" id="GO:0009425">
    <property type="term" value="C:bacterial-type flagellum basal body"/>
    <property type="evidence" value="ECO:0007669"/>
    <property type="project" value="InterPro"/>
</dbReference>
<evidence type="ECO:0000256" key="3">
    <source>
        <dbReference type="ARBA" id="ARBA00008281"/>
    </source>
</evidence>
<evidence type="ECO:0000256" key="9">
    <source>
        <dbReference type="ARBA" id="ARBA00022989"/>
    </source>
</evidence>
<sequence length="165" mass="18211">MSNKIKKTSGGGSLRTVVFTIMFLVMMATCGIAGYAVWEMSKSTGQSANHNAVAGATVDADPLYQSLSTFTVSLKPTENENDRVLYIGLSLRMADKQSLLTIEKYLPEYRSRLLILLAKSSYEELSTNEGKQLLVDKIKHEVSKPLAANQSVKVADVLFNEFILR</sequence>
<dbReference type="GO" id="GO:0005886">
    <property type="term" value="C:plasma membrane"/>
    <property type="evidence" value="ECO:0007669"/>
    <property type="project" value="UniProtKB-SubCell"/>
</dbReference>
<dbReference type="GO" id="GO:0071978">
    <property type="term" value="P:bacterial-type flagellum-dependent swarming motility"/>
    <property type="evidence" value="ECO:0007669"/>
    <property type="project" value="TreeGrafter"/>
</dbReference>
<evidence type="ECO:0000256" key="8">
    <source>
        <dbReference type="ARBA" id="ARBA00022779"/>
    </source>
</evidence>
<keyword evidence="5" id="KW-1003">Cell membrane</keyword>
<dbReference type="NCBIfam" id="NF005435">
    <property type="entry name" value="PRK07021.1"/>
    <property type="match status" value="1"/>
</dbReference>
<evidence type="ECO:0000256" key="5">
    <source>
        <dbReference type="ARBA" id="ARBA00022475"/>
    </source>
</evidence>
<dbReference type="Proteomes" id="UP000013111">
    <property type="component" value="Unassembled WGS sequence"/>
</dbReference>
<comment type="similarity">
    <text evidence="3 11">Belongs to the FliL family.</text>
</comment>
<evidence type="ECO:0000256" key="6">
    <source>
        <dbReference type="ARBA" id="ARBA00022500"/>
    </source>
</evidence>
<dbReference type="RefSeq" id="WP_004159309.1">
    <property type="nucleotide sequence ID" value="NZ_BAYW01000011.1"/>
</dbReference>
<evidence type="ECO:0000256" key="10">
    <source>
        <dbReference type="ARBA" id="ARBA00023136"/>
    </source>
</evidence>
<accession>A0A831A0C2</accession>
<keyword evidence="8 11" id="KW-0283">Flagellar rotation</keyword>
<dbReference type="InterPro" id="IPR005503">
    <property type="entry name" value="FliL"/>
</dbReference>
<keyword evidence="9 11" id="KW-1133">Transmembrane helix</keyword>
<evidence type="ECO:0000256" key="11">
    <source>
        <dbReference type="RuleBase" id="RU364125"/>
    </source>
</evidence>
<keyword evidence="7 11" id="KW-0812">Transmembrane</keyword>
<evidence type="ECO:0000256" key="1">
    <source>
        <dbReference type="ARBA" id="ARBA00002254"/>
    </source>
</evidence>
<reference evidence="12 13" key="2">
    <citation type="submission" date="2013-04" db="EMBL/GenBank/DDBJ databases">
        <title>Comparative genomics of 12 strains of Erwinia amylovora identifies a pan-genome with a large conserved core and provides insights into host specificity.</title>
        <authorList>
            <person name="Mann R.A."/>
            <person name="Smits T.H.M."/>
            <person name="Buehlmann A."/>
            <person name="Blom J."/>
            <person name="Goesmann A."/>
            <person name="Frey J.E."/>
            <person name="Plummer K.M."/>
            <person name="Beer S.V."/>
            <person name="Luck J."/>
            <person name="Duffy B."/>
            <person name="Rodoni B."/>
        </authorList>
    </citation>
    <scope>NUCLEOTIDE SEQUENCE [LARGE SCALE GENOMIC DNA]</scope>
    <source>
        <strain evidence="13">CFBP 1232</strain>
    </source>
</reference>
<feature type="transmembrane region" description="Helical" evidence="11">
    <location>
        <begin position="12"/>
        <end position="38"/>
    </location>
</feature>
<dbReference type="Pfam" id="PF03748">
    <property type="entry name" value="FliL"/>
    <property type="match status" value="1"/>
</dbReference>
<reference evidence="12 13" key="1">
    <citation type="submission" date="2012-11" db="EMBL/GenBank/DDBJ databases">
        <authorList>
            <person name="Linke B."/>
        </authorList>
    </citation>
    <scope>NUCLEOTIDE SEQUENCE [LARGE SCALE GENOMIC DNA]</scope>
    <source>
        <strain evidence="13">CFBP 1232</strain>
    </source>
</reference>
<evidence type="ECO:0000256" key="2">
    <source>
        <dbReference type="ARBA" id="ARBA00004162"/>
    </source>
</evidence>
<dbReference type="AlphaFoldDB" id="A0A831A0C2"/>
<keyword evidence="12" id="KW-0282">Flagellum</keyword>
<name>A0A831A0C2_ERWAM</name>
<protein>
    <recommendedName>
        <fullName evidence="4 11">Flagellar protein FliL</fullName>
    </recommendedName>
</protein>
<comment type="function">
    <text evidence="1 11">Controls the rotational direction of flagella during chemotaxis.</text>
</comment>
<dbReference type="GO" id="GO:0006935">
    <property type="term" value="P:chemotaxis"/>
    <property type="evidence" value="ECO:0007669"/>
    <property type="project" value="UniProtKB-KW"/>
</dbReference>
<keyword evidence="12" id="KW-0969">Cilium</keyword>
<dbReference type="PANTHER" id="PTHR35091:SF2">
    <property type="entry name" value="FLAGELLAR PROTEIN FLIL"/>
    <property type="match status" value="1"/>
</dbReference>
<keyword evidence="10 11" id="KW-0472">Membrane</keyword>
<dbReference type="EMBL" id="CAPB01000033">
    <property type="protein sequence ID" value="CCO94699.1"/>
    <property type="molecule type" value="Genomic_DNA"/>
</dbReference>
<gene>
    <name evidence="12" type="primary">flil3</name>
    <name evidence="12" type="ORF">BN437_2789</name>
</gene>
<keyword evidence="11" id="KW-0997">Cell inner membrane</keyword>
<dbReference type="PANTHER" id="PTHR35091">
    <property type="entry name" value="FLAGELLAR PROTEIN FLIL"/>
    <property type="match status" value="1"/>
</dbReference>
<evidence type="ECO:0000256" key="7">
    <source>
        <dbReference type="ARBA" id="ARBA00022692"/>
    </source>
</evidence>
<keyword evidence="12" id="KW-0966">Cell projection</keyword>
<dbReference type="GeneID" id="97606867"/>